<dbReference type="GO" id="GO:0006376">
    <property type="term" value="P:mRNA splice site recognition"/>
    <property type="evidence" value="ECO:0007669"/>
    <property type="project" value="InterPro"/>
</dbReference>
<dbReference type="Pfam" id="PF03194">
    <property type="entry name" value="LUC7"/>
    <property type="match status" value="1"/>
</dbReference>
<organism evidence="4">
    <name type="scientific">Oppiella nova</name>
    <dbReference type="NCBI Taxonomy" id="334625"/>
    <lineage>
        <taxon>Eukaryota</taxon>
        <taxon>Metazoa</taxon>
        <taxon>Ecdysozoa</taxon>
        <taxon>Arthropoda</taxon>
        <taxon>Chelicerata</taxon>
        <taxon>Arachnida</taxon>
        <taxon>Acari</taxon>
        <taxon>Acariformes</taxon>
        <taxon>Sarcoptiformes</taxon>
        <taxon>Oribatida</taxon>
        <taxon>Brachypylina</taxon>
        <taxon>Oppioidea</taxon>
        <taxon>Oppiidae</taxon>
        <taxon>Oppiella</taxon>
    </lineage>
</organism>
<evidence type="ECO:0000256" key="3">
    <source>
        <dbReference type="SAM" id="MobiDB-lite"/>
    </source>
</evidence>
<evidence type="ECO:0000313" key="5">
    <source>
        <dbReference type="Proteomes" id="UP000728032"/>
    </source>
</evidence>
<dbReference type="EMBL" id="CAJPVJ010005197">
    <property type="protein sequence ID" value="CAG2169328.1"/>
    <property type="molecule type" value="Genomic_DNA"/>
</dbReference>
<accession>A0A7R9QNN9</accession>
<dbReference type="InterPro" id="IPR004882">
    <property type="entry name" value="Luc7-rel"/>
</dbReference>
<comment type="similarity">
    <text evidence="1">Belongs to the Luc7 family.</text>
</comment>
<evidence type="ECO:0000256" key="1">
    <source>
        <dbReference type="ARBA" id="ARBA00005655"/>
    </source>
</evidence>
<dbReference type="PANTHER" id="PTHR12375">
    <property type="entry name" value="RNA-BINDING PROTEIN LUC7-RELATED"/>
    <property type="match status" value="1"/>
</dbReference>
<keyword evidence="2" id="KW-0175">Coiled coil</keyword>
<dbReference type="OrthoDB" id="10266921at2759"/>
<feature type="compositionally biased region" description="Basic and acidic residues" evidence="3">
    <location>
        <begin position="528"/>
        <end position="588"/>
    </location>
</feature>
<reference evidence="4" key="1">
    <citation type="submission" date="2020-11" db="EMBL/GenBank/DDBJ databases">
        <authorList>
            <person name="Tran Van P."/>
        </authorList>
    </citation>
    <scope>NUCLEOTIDE SEQUENCE</scope>
</reference>
<evidence type="ECO:0000256" key="2">
    <source>
        <dbReference type="SAM" id="Coils"/>
    </source>
</evidence>
<keyword evidence="5" id="KW-1185">Reference proteome</keyword>
<sequence length="633" mass="73943">MAINAAKQLLDELMGRERDLADSEKKSSLDWNDPGVCRHFLVQFCPNSLFTNTRADIGPCNLVHDDFLKKEYQQRARKKEKMVFEDEFIRFCQSQLNEVERKIKRAKQRLEMSQLEKNSGLTAGNAVLSEELQEKIKVLTERIDTLLEQIETLGCEGKVEEAQGVMKLVDKLKEEKSAIKRDAMPNNHWIQQKAEIGAQQEKQMEVCDVCGAFLIVNDVQQRLLDELMGRERDLAASEKKSSLDWNDPGVCRHFLVQFCPNSLFTNTRADIGPCNLVHDDFLKKEYQQRARKKEKMVFEDEFIRFCQSQLNEVERKIKRAKQRLEMSQLEKNSGLTAGNAVLSEELQEKIKVLTERIDTLLEQIETLGCEGKVEEAQGVMKLVDKLKEEKSAIKRDAMPNNHWIQQKAEIGAQQEKQMEVCDVCGAFLIVNDVQQRVDDHLMGKQHMGFGRLKTALDDILERRRQDRDREKLEAEAAVKEVRDARDRERNNRDERRHRERSPPHERSSRDRSRDRERTAAATAQGGQERSRERDSRRHSERSERSDRSDRNDRTVDRSDRNERNDRNNERNDRNNERNDRNNDRNERSSRHKHRSSTSSRRSRSRSPADRERESSHRSSRSHRSKGSSSPIRN</sequence>
<dbReference type="AlphaFoldDB" id="A0A7R9QNN9"/>
<feature type="compositionally biased region" description="Basic and acidic residues" evidence="3">
    <location>
        <begin position="606"/>
        <end position="616"/>
    </location>
</feature>
<proteinExistence type="inferred from homology"/>
<feature type="region of interest" description="Disordered" evidence="3">
    <location>
        <begin position="466"/>
        <end position="633"/>
    </location>
</feature>
<feature type="compositionally biased region" description="Basic and acidic residues" evidence="3">
    <location>
        <begin position="466"/>
        <end position="518"/>
    </location>
</feature>
<evidence type="ECO:0008006" key="6">
    <source>
        <dbReference type="Google" id="ProtNLM"/>
    </source>
</evidence>
<feature type="coiled-coil region" evidence="2">
    <location>
        <begin position="303"/>
        <end position="370"/>
    </location>
</feature>
<protein>
    <recommendedName>
        <fullName evidence="6">Luc7-like protein 3</fullName>
    </recommendedName>
</protein>
<feature type="compositionally biased region" description="Basic residues" evidence="3">
    <location>
        <begin position="589"/>
        <end position="604"/>
    </location>
</feature>
<feature type="coiled-coil region" evidence="2">
    <location>
        <begin position="89"/>
        <end position="156"/>
    </location>
</feature>
<evidence type="ECO:0000313" key="4">
    <source>
        <dbReference type="EMBL" id="CAD7652141.1"/>
    </source>
</evidence>
<dbReference type="GO" id="GO:0003729">
    <property type="term" value="F:mRNA binding"/>
    <property type="evidence" value="ECO:0007669"/>
    <property type="project" value="InterPro"/>
</dbReference>
<dbReference type="EMBL" id="OC920022">
    <property type="protein sequence ID" value="CAD7652141.1"/>
    <property type="molecule type" value="Genomic_DNA"/>
</dbReference>
<dbReference type="Proteomes" id="UP000728032">
    <property type="component" value="Unassembled WGS sequence"/>
</dbReference>
<dbReference type="GO" id="GO:0005685">
    <property type="term" value="C:U1 snRNP"/>
    <property type="evidence" value="ECO:0007669"/>
    <property type="project" value="InterPro"/>
</dbReference>
<name>A0A7R9QNN9_9ACAR</name>
<gene>
    <name evidence="4" type="ORF">ONB1V03_LOCUS8806</name>
</gene>